<accession>A0ABQ7KI35</accession>
<gene>
    <name evidence="3" type="primary">SC267g500010.1_BraROA</name>
    <name evidence="3" type="ORF">IGI04_042939</name>
</gene>
<keyword evidence="4" id="KW-1185">Reference proteome</keyword>
<reference evidence="3 4" key="1">
    <citation type="submission" date="2021-03" db="EMBL/GenBank/DDBJ databases">
        <authorList>
            <person name="King G.J."/>
            <person name="Bancroft I."/>
            <person name="Baten A."/>
            <person name="Bloomfield J."/>
            <person name="Borpatragohain P."/>
            <person name="He Z."/>
            <person name="Irish N."/>
            <person name="Irwin J."/>
            <person name="Liu K."/>
            <person name="Mauleon R.P."/>
            <person name="Moore J."/>
            <person name="Morris R."/>
            <person name="Ostergaard L."/>
            <person name="Wang B."/>
            <person name="Wells R."/>
        </authorList>
    </citation>
    <scope>NUCLEOTIDE SEQUENCE [LARGE SCALE GENOMIC DNA]</scope>
    <source>
        <strain evidence="3">R-o-18</strain>
        <tissue evidence="3">Leaf</tissue>
    </source>
</reference>
<proteinExistence type="predicted"/>
<dbReference type="EMBL" id="JADBGQ010000115">
    <property type="protein sequence ID" value="KAG5373743.1"/>
    <property type="molecule type" value="Genomic_DNA"/>
</dbReference>
<evidence type="ECO:0000313" key="4">
    <source>
        <dbReference type="Proteomes" id="UP000823674"/>
    </source>
</evidence>
<dbReference type="PANTHER" id="PTHR35046:SF9">
    <property type="entry name" value="RNA-DIRECTED DNA POLYMERASE"/>
    <property type="match status" value="1"/>
</dbReference>
<dbReference type="PANTHER" id="PTHR35046">
    <property type="entry name" value="ZINC KNUCKLE (CCHC-TYPE) FAMILY PROTEIN"/>
    <property type="match status" value="1"/>
</dbReference>
<name>A0ABQ7KI35_BRACM</name>
<feature type="compositionally biased region" description="Basic and acidic residues" evidence="1">
    <location>
        <begin position="153"/>
        <end position="165"/>
    </location>
</feature>
<feature type="region of interest" description="Disordered" evidence="1">
    <location>
        <begin position="141"/>
        <end position="165"/>
    </location>
</feature>
<feature type="transmembrane region" description="Helical" evidence="2">
    <location>
        <begin position="886"/>
        <end position="908"/>
    </location>
</feature>
<comment type="caution">
    <text evidence="3">The sequence shown here is derived from an EMBL/GenBank/DDBJ whole genome shotgun (WGS) entry which is preliminary data.</text>
</comment>
<dbReference type="Proteomes" id="UP000823674">
    <property type="component" value="Unassembled WGS sequence"/>
</dbReference>
<organism evidence="3 4">
    <name type="scientific">Brassica rapa subsp. trilocularis</name>
    <dbReference type="NCBI Taxonomy" id="1813537"/>
    <lineage>
        <taxon>Eukaryota</taxon>
        <taxon>Viridiplantae</taxon>
        <taxon>Streptophyta</taxon>
        <taxon>Embryophyta</taxon>
        <taxon>Tracheophyta</taxon>
        <taxon>Spermatophyta</taxon>
        <taxon>Magnoliopsida</taxon>
        <taxon>eudicotyledons</taxon>
        <taxon>Gunneridae</taxon>
        <taxon>Pentapetalae</taxon>
        <taxon>rosids</taxon>
        <taxon>malvids</taxon>
        <taxon>Brassicales</taxon>
        <taxon>Brassicaceae</taxon>
        <taxon>Brassiceae</taxon>
        <taxon>Brassica</taxon>
    </lineage>
</organism>
<keyword evidence="2" id="KW-0812">Transmembrane</keyword>
<evidence type="ECO:0000313" key="3">
    <source>
        <dbReference type="EMBL" id="KAG5373743.1"/>
    </source>
</evidence>
<keyword evidence="2" id="KW-1133">Transmembrane helix</keyword>
<evidence type="ECO:0008006" key="5">
    <source>
        <dbReference type="Google" id="ProtNLM"/>
    </source>
</evidence>
<feature type="transmembrane region" description="Helical" evidence="2">
    <location>
        <begin position="55"/>
        <end position="78"/>
    </location>
</feature>
<keyword evidence="2" id="KW-0472">Membrane</keyword>
<protein>
    <recommendedName>
        <fullName evidence="5">Retrotransposon gag domain-containing protein</fullName>
    </recommendedName>
</protein>
<sequence length="1089" mass="125131">MINTSFDVIMESTKEWNHEPDHGELVAVEEPTLEEWSLVFIFLVFSRPCACTRLLLYNLVVAPCISIHLFIKNLCFLFSSCLSRVSRSLSAASCVTIRSTYLEKLESFDSFLQGLSHLFQSIILGSHHVVSEQLWKGSVPMEKEHKGKHQPKKNRECSRSTRDEYRQKEFDQFDRNRKHAGYEFQIPPFQGKADPEAYVKWEKMIELIFSSLHYAERKKIQMATAEFCGHALRWWNQLIKCRRLDGKEPVETWLKLRVLMRREYVPRQYHKEVIQKQPETKLCSSLSVQKQPDKLKDAEPDSVAQSDLAALVQEDQTEIPTITIQKDDQPIKDDLILFKQDVIEEEAPMESKSDSGVEHLFVTDSNGFQRTFLGTFLISPFVWNKTRAVELSRHQLGMEHVVFEPGGELWNHRNNPLVIEKKSAATTIVFGDLLPSEAKGMHVSAQQEFHYETNWRMLPTLSWIQQTRKRSKWPPDHQDIVNSAKHIGLAKFCELLISDWGGRLQFYLWKPGAYSRILIILGECSARSRTSWGNKELEADQNALLLDHVKVWKPPDLQKLQYHFRDCQTKSGDGDFTRLNGEVITGIGGELMFSSQIKEKPPDGLSLHQSPNKPTRAANFDIGAVRGSYLSNQKELSNKLNCNGNYTHQGLTSNWNHVQSFSNERVMGSTRRVILCLLCLNFSECRTSQSYLWRPGEHAKVTNHVFKSSFIDYTDMMHLFLPIESCADYMEALKHTKEKNRCEEDKRFKPPDLSQERHQDVTCFILIKEAPPDAAYKPKPRKDNFGIRLLLYDDFACVNLSCFNVSGLSNASGVRKAKWISPFYLIEPVSDNAHQRGLQGNKDLRTNLFEVGGDDVIMESTKEWNHEPDHGELGAMSLFSLYFRDLVHVQGFSFIFWSWPLVSVSIFLSKKTFVFSFLLVFGELKCVWCVISSLLVCNIQRPRALERCVISNLSLGVSRSLSAASCVTIRSTYLEKLESFDSLEPKQEGAKLVMILCISMELGCLNHHRESHKTHLSLHNDPCYTSCRLRTGYVQWYYAMDISHCILNHTTLPVDYGLTCPSDDMQWHKTFVSTFLVDGELHVSLPLCT</sequence>
<evidence type="ECO:0000256" key="1">
    <source>
        <dbReference type="SAM" id="MobiDB-lite"/>
    </source>
</evidence>
<feature type="transmembrane region" description="Helical" evidence="2">
    <location>
        <begin position="914"/>
        <end position="937"/>
    </location>
</feature>
<evidence type="ECO:0000256" key="2">
    <source>
        <dbReference type="SAM" id="Phobius"/>
    </source>
</evidence>